<dbReference type="InterPro" id="IPR029045">
    <property type="entry name" value="ClpP/crotonase-like_dom_sf"/>
</dbReference>
<dbReference type="PANTHER" id="PTHR32060:SF22">
    <property type="entry name" value="CARBOXYL-TERMINAL-PROCESSING PEPTIDASE 3, CHLOROPLASTIC"/>
    <property type="match status" value="1"/>
</dbReference>
<dbReference type="Gene3D" id="3.90.226.10">
    <property type="entry name" value="2-enoyl-CoA Hydratase, Chain A, domain 1"/>
    <property type="match status" value="1"/>
</dbReference>
<dbReference type="RefSeq" id="WP_091214637.1">
    <property type="nucleotide sequence ID" value="NZ_FNHE01000002.1"/>
</dbReference>
<organism evidence="2 3">
    <name type="scientific">Geodermatophilus siccatus</name>
    <dbReference type="NCBI Taxonomy" id="1137991"/>
    <lineage>
        <taxon>Bacteria</taxon>
        <taxon>Bacillati</taxon>
        <taxon>Actinomycetota</taxon>
        <taxon>Actinomycetes</taxon>
        <taxon>Geodermatophilales</taxon>
        <taxon>Geodermatophilaceae</taxon>
        <taxon>Geodermatophilus</taxon>
    </lineage>
</organism>
<feature type="domain" description="Tail specific protease" evidence="1">
    <location>
        <begin position="337"/>
        <end position="505"/>
    </location>
</feature>
<keyword evidence="3" id="KW-1185">Reference proteome</keyword>
<dbReference type="GO" id="GO:0008236">
    <property type="term" value="F:serine-type peptidase activity"/>
    <property type="evidence" value="ECO:0007669"/>
    <property type="project" value="InterPro"/>
</dbReference>
<dbReference type="InterPro" id="IPR005151">
    <property type="entry name" value="Tail-specific_protease"/>
</dbReference>
<dbReference type="SUPFAM" id="SSF52096">
    <property type="entry name" value="ClpP/crotonase"/>
    <property type="match status" value="1"/>
</dbReference>
<gene>
    <name evidence="2" type="ORF">SAMN05660642_01020</name>
</gene>
<accession>A0A1G9NFU1</accession>
<dbReference type="GO" id="GO:0004175">
    <property type="term" value="F:endopeptidase activity"/>
    <property type="evidence" value="ECO:0007669"/>
    <property type="project" value="TreeGrafter"/>
</dbReference>
<evidence type="ECO:0000259" key="1">
    <source>
        <dbReference type="Pfam" id="PF03572"/>
    </source>
</evidence>
<dbReference type="STRING" id="1137991.SAMN05660642_01020"/>
<dbReference type="Pfam" id="PF03572">
    <property type="entry name" value="Peptidase_S41"/>
    <property type="match status" value="1"/>
</dbReference>
<sequence>MTTSTRVEVLAPRRPLDDLVADESLPADLTVQVGNAGAPIADSVPLQEFVASAGNLSHAQRMTIVQQALLLLEGNYVHLPLKAAMHAVNPVQRLRLLRARLGQQTDATMAPERDFHREVLSIFHSVRDLHTNYVLPAPFSGKIAYLPFQVERCVDGGAEKYIVSHLAQGVSTATFTRGVEITHWNGVPIALAAAVNADRFAGSNRAARLARGIDALTLRSLRLHLPPDEEWVTITYLDAGGVRHELRQPWLVGPNLPPMADADAPTVAAASRGLDLFADEISRARALLFAPQAVDQQFSDVQAEVETEPAEAGAELTTTMPLFFRARSVVTPSGTFGHVRIFSFDVEDALVEAFVDEFVRLIGLLPQDGLVLDVRGNGGGHIHASEFLLQTLTPRPITPEPVQFICTPLNLAVVRQHKDNPSGIDLGPWFRSMEQAVETGSAFSSAFPITPVEGANRRGQQYCGPVVLVTDARCYSATDIFAAGFQDHGIGPVLGVDDNTGAGGANVWTHSLLKRLLELPQPNPESPYRALPNGAAMRVSIRRTLRVGELAGTPVEDLGVVPEHRRELTRRDVLEGNLDLLNAAGALLAAMPGRALRLTSSLDGGGTLTLQVTTAGIQRLDVYVDGRPRASTDVADGTSTVTVTGVAGADVVRVEGHAGGELVAARTQQI</sequence>
<evidence type="ECO:0000313" key="3">
    <source>
        <dbReference type="Proteomes" id="UP000198680"/>
    </source>
</evidence>
<evidence type="ECO:0000313" key="2">
    <source>
        <dbReference type="EMBL" id="SDL85319.1"/>
    </source>
</evidence>
<dbReference type="GO" id="GO:0006508">
    <property type="term" value="P:proteolysis"/>
    <property type="evidence" value="ECO:0007669"/>
    <property type="project" value="InterPro"/>
</dbReference>
<protein>
    <submittedName>
        <fullName evidence="2">Peptidase family S41</fullName>
    </submittedName>
</protein>
<dbReference type="Proteomes" id="UP000198680">
    <property type="component" value="Unassembled WGS sequence"/>
</dbReference>
<dbReference type="AlphaFoldDB" id="A0A1G9NFU1"/>
<reference evidence="3" key="1">
    <citation type="submission" date="2016-10" db="EMBL/GenBank/DDBJ databases">
        <authorList>
            <person name="Varghese N."/>
            <person name="Submissions S."/>
        </authorList>
    </citation>
    <scope>NUCLEOTIDE SEQUENCE [LARGE SCALE GENOMIC DNA]</scope>
    <source>
        <strain evidence="3">DSM 45419</strain>
    </source>
</reference>
<dbReference type="PANTHER" id="PTHR32060">
    <property type="entry name" value="TAIL-SPECIFIC PROTEASE"/>
    <property type="match status" value="1"/>
</dbReference>
<name>A0A1G9NFU1_9ACTN</name>
<proteinExistence type="predicted"/>
<dbReference type="EMBL" id="FNHE01000002">
    <property type="protein sequence ID" value="SDL85319.1"/>
    <property type="molecule type" value="Genomic_DNA"/>
</dbReference>
<dbReference type="OrthoDB" id="3275712at2"/>